<dbReference type="InterPro" id="IPR011990">
    <property type="entry name" value="TPR-like_helical_dom_sf"/>
</dbReference>
<dbReference type="SUPFAM" id="SSF48452">
    <property type="entry name" value="TPR-like"/>
    <property type="match status" value="1"/>
</dbReference>
<sequence length="278" mass="30687">MSDLAEAQGILRRAGGRPDRDVDLAETALALGALDAPDARLNRYRDHLGVLTRDVAEAARTAGTDDLAARARALAEVLVERYGYQGDRETYNDLQNANLLRVIDRRKGLPVALAILFIHAGRAQGWQIDGLNFPGHFLISMSLGGERAVLDPFDGLRPLGAHDLRQLLKAIEGADAELSSEHYAPLGNRAMLLRLQNNRKVRLLHDEHRELAVQTLEAMLMIAPAEPSLWHEAGLLHAHLGNLRAAVLALEQVMQLSHDPNSQRDVAHLLKQLRSRIN</sequence>
<comment type="caution">
    <text evidence="3">The sequence shown here is derived from an EMBL/GenBank/DDBJ whole genome shotgun (WGS) entry which is preliminary data.</text>
</comment>
<dbReference type="PANTHER" id="PTHR31350:SF21">
    <property type="entry name" value="F-BOX ONLY PROTEIN 21"/>
    <property type="match status" value="1"/>
</dbReference>
<feature type="domain" description="Protein SirB1 N-terminal" evidence="2">
    <location>
        <begin position="46"/>
        <end position="196"/>
    </location>
</feature>
<dbReference type="Pfam" id="PF13371">
    <property type="entry name" value="TPR_9"/>
    <property type="match status" value="1"/>
</dbReference>
<dbReference type="Proteomes" id="UP001296873">
    <property type="component" value="Unassembled WGS sequence"/>
</dbReference>
<evidence type="ECO:0000259" key="2">
    <source>
        <dbReference type="Pfam" id="PF13369"/>
    </source>
</evidence>
<protein>
    <recommendedName>
        <fullName evidence="2">Protein SirB1 N-terminal domain-containing protein</fullName>
    </recommendedName>
</protein>
<dbReference type="Pfam" id="PF13369">
    <property type="entry name" value="Transglut_core2"/>
    <property type="match status" value="1"/>
</dbReference>
<proteinExistence type="inferred from homology"/>
<evidence type="ECO:0000313" key="4">
    <source>
        <dbReference type="Proteomes" id="UP001296873"/>
    </source>
</evidence>
<dbReference type="InterPro" id="IPR032698">
    <property type="entry name" value="SirB1_N"/>
</dbReference>
<dbReference type="RefSeq" id="WP_200342250.1">
    <property type="nucleotide sequence ID" value="NZ_NRRL01000066.1"/>
</dbReference>
<evidence type="ECO:0000256" key="1">
    <source>
        <dbReference type="ARBA" id="ARBA00007100"/>
    </source>
</evidence>
<organism evidence="3 4">
    <name type="scientific">Rhodovibrio sodomensis</name>
    <dbReference type="NCBI Taxonomy" id="1088"/>
    <lineage>
        <taxon>Bacteria</taxon>
        <taxon>Pseudomonadati</taxon>
        <taxon>Pseudomonadota</taxon>
        <taxon>Alphaproteobacteria</taxon>
        <taxon>Rhodospirillales</taxon>
        <taxon>Rhodovibrionaceae</taxon>
        <taxon>Rhodovibrio</taxon>
    </lineage>
</organism>
<comment type="similarity">
    <text evidence="1">Belongs to the UPF0162 family.</text>
</comment>
<accession>A0ABS1DIT4</accession>
<keyword evidence="4" id="KW-1185">Reference proteome</keyword>
<evidence type="ECO:0000313" key="3">
    <source>
        <dbReference type="EMBL" id="MBK1669906.1"/>
    </source>
</evidence>
<dbReference type="PANTHER" id="PTHR31350">
    <property type="entry name" value="SI:DKEY-261L7.2"/>
    <property type="match status" value="1"/>
</dbReference>
<gene>
    <name evidence="3" type="ORF">CKO28_17870</name>
</gene>
<reference evidence="3 4" key="1">
    <citation type="journal article" date="2020" name="Microorganisms">
        <title>Osmotic Adaptation and Compatible Solute Biosynthesis of Phototrophic Bacteria as Revealed from Genome Analyses.</title>
        <authorList>
            <person name="Imhoff J.F."/>
            <person name="Rahn T."/>
            <person name="Kunzel S."/>
            <person name="Keller A."/>
            <person name="Neulinger S.C."/>
        </authorList>
    </citation>
    <scope>NUCLEOTIDE SEQUENCE [LARGE SCALE GENOMIC DNA]</scope>
    <source>
        <strain evidence="3 4">DSM 9895</strain>
    </source>
</reference>
<dbReference type="Gene3D" id="1.25.40.1040">
    <property type="match status" value="1"/>
</dbReference>
<dbReference type="EMBL" id="NRRL01000066">
    <property type="protein sequence ID" value="MBK1669906.1"/>
    <property type="molecule type" value="Genomic_DNA"/>
</dbReference>
<name>A0ABS1DIT4_9PROT</name>